<dbReference type="Proteomes" id="UP000799757">
    <property type="component" value="Unassembled WGS sequence"/>
</dbReference>
<accession>A0A6A6WXL4</accession>
<dbReference type="Pfam" id="PF11927">
    <property type="entry name" value="HODM_asu-like"/>
    <property type="match status" value="1"/>
</dbReference>
<dbReference type="OrthoDB" id="5043642at2759"/>
<proteinExistence type="predicted"/>
<sequence>MPLCKMMQPFPLPHAWVLLVIGLAWYIYKRASQPKSMLISQPSVTNVKTPEYTEESYYQIEPLVGFDLEATEPIKIRPFKPKYHLTMALENITISDLVAMDNTYTARISLRRSLISSRPHDVLAVTPVIEPSVLEFYSWLMLTYLPLRFPTVFTLLGEKRGLQNVVTREILPLVPSSALQALETIGGNIDDDFLFLLPTAEEGKYRLEGFVTCFPSGFNTRGKLGLKLADIHIPVPGYSAKLEKSMDRFFASLPVGKIVRRVNWSITTHGELFCLAGNHLSEEEAKTLAEEVVAKEWDINKAVLRCERQTLHRLPGTKALVFAFKTYQYGMQELRDEGSGEELATAIDGLGEGSVPGMRVYKSAVLWGEKVKRFLRGRDEGDA</sequence>
<dbReference type="InterPro" id="IPR021848">
    <property type="entry name" value="HODM_asu-like"/>
</dbReference>
<protein>
    <recommendedName>
        <fullName evidence="3">HRQ family protein 2</fullName>
    </recommendedName>
</protein>
<gene>
    <name evidence="1" type="ORF">K505DRAFT_285799</name>
</gene>
<evidence type="ECO:0008006" key="3">
    <source>
        <dbReference type="Google" id="ProtNLM"/>
    </source>
</evidence>
<dbReference type="EMBL" id="MU002200">
    <property type="protein sequence ID" value="KAF2788633.1"/>
    <property type="molecule type" value="Genomic_DNA"/>
</dbReference>
<keyword evidence="2" id="KW-1185">Reference proteome</keyword>
<organism evidence="1 2">
    <name type="scientific">Melanomma pulvis-pyrius CBS 109.77</name>
    <dbReference type="NCBI Taxonomy" id="1314802"/>
    <lineage>
        <taxon>Eukaryota</taxon>
        <taxon>Fungi</taxon>
        <taxon>Dikarya</taxon>
        <taxon>Ascomycota</taxon>
        <taxon>Pezizomycotina</taxon>
        <taxon>Dothideomycetes</taxon>
        <taxon>Pleosporomycetidae</taxon>
        <taxon>Pleosporales</taxon>
        <taxon>Melanommataceae</taxon>
        <taxon>Melanomma</taxon>
    </lineage>
</organism>
<evidence type="ECO:0000313" key="1">
    <source>
        <dbReference type="EMBL" id="KAF2788633.1"/>
    </source>
</evidence>
<name>A0A6A6WXL4_9PLEO</name>
<dbReference type="AlphaFoldDB" id="A0A6A6WXL4"/>
<reference evidence="1" key="1">
    <citation type="journal article" date="2020" name="Stud. Mycol.">
        <title>101 Dothideomycetes genomes: a test case for predicting lifestyles and emergence of pathogens.</title>
        <authorList>
            <person name="Haridas S."/>
            <person name="Albert R."/>
            <person name="Binder M."/>
            <person name="Bloem J."/>
            <person name="Labutti K."/>
            <person name="Salamov A."/>
            <person name="Andreopoulos B."/>
            <person name="Baker S."/>
            <person name="Barry K."/>
            <person name="Bills G."/>
            <person name="Bluhm B."/>
            <person name="Cannon C."/>
            <person name="Castanera R."/>
            <person name="Culley D."/>
            <person name="Daum C."/>
            <person name="Ezra D."/>
            <person name="Gonzalez J."/>
            <person name="Henrissat B."/>
            <person name="Kuo A."/>
            <person name="Liang C."/>
            <person name="Lipzen A."/>
            <person name="Lutzoni F."/>
            <person name="Magnuson J."/>
            <person name="Mondo S."/>
            <person name="Nolan M."/>
            <person name="Ohm R."/>
            <person name="Pangilinan J."/>
            <person name="Park H.-J."/>
            <person name="Ramirez L."/>
            <person name="Alfaro M."/>
            <person name="Sun H."/>
            <person name="Tritt A."/>
            <person name="Yoshinaga Y."/>
            <person name="Zwiers L.-H."/>
            <person name="Turgeon B."/>
            <person name="Goodwin S."/>
            <person name="Spatafora J."/>
            <person name="Crous P."/>
            <person name="Grigoriev I."/>
        </authorList>
    </citation>
    <scope>NUCLEOTIDE SEQUENCE</scope>
    <source>
        <strain evidence="1">CBS 109.77</strain>
    </source>
</reference>
<evidence type="ECO:0000313" key="2">
    <source>
        <dbReference type="Proteomes" id="UP000799757"/>
    </source>
</evidence>